<dbReference type="Gene3D" id="3.80.10.10">
    <property type="entry name" value="Ribonuclease Inhibitor"/>
    <property type="match status" value="1"/>
</dbReference>
<evidence type="ECO:0000256" key="5">
    <source>
        <dbReference type="ARBA" id="ARBA00023136"/>
    </source>
</evidence>
<keyword evidence="9" id="KW-0418">Kinase</keyword>
<evidence type="ECO:0000256" key="1">
    <source>
        <dbReference type="ARBA" id="ARBA00004479"/>
    </source>
</evidence>
<accession>A0A2K3JUQ7</accession>
<evidence type="ECO:0000256" key="6">
    <source>
        <dbReference type="ARBA" id="ARBA00023170"/>
    </source>
</evidence>
<reference evidence="9 10" key="2">
    <citation type="journal article" date="2017" name="Front. Plant Sci.">
        <title>Gene Classification and Mining of Molecular Markers Useful in Red Clover (Trifolium pratense) Breeding.</title>
        <authorList>
            <person name="Istvanek J."/>
            <person name="Dluhosova J."/>
            <person name="Dluhos P."/>
            <person name="Patkova L."/>
            <person name="Nedelnik J."/>
            <person name="Repkova J."/>
        </authorList>
    </citation>
    <scope>NUCLEOTIDE SEQUENCE [LARGE SCALE GENOMIC DNA]</scope>
    <source>
        <strain evidence="10">cv. Tatra</strain>
        <tissue evidence="9">Young leaves</tissue>
    </source>
</reference>
<dbReference type="GO" id="GO:0016020">
    <property type="term" value="C:membrane"/>
    <property type="evidence" value="ECO:0007669"/>
    <property type="project" value="UniProtKB-SubCell"/>
</dbReference>
<feature type="non-terminal residue" evidence="9">
    <location>
        <position position="1"/>
    </location>
</feature>
<evidence type="ECO:0000313" key="9">
    <source>
        <dbReference type="EMBL" id="PNX57728.1"/>
    </source>
</evidence>
<comment type="subcellular location">
    <subcellularLocation>
        <location evidence="1">Membrane</location>
        <topology evidence="1">Single-pass type I membrane protein</topology>
    </subcellularLocation>
</comment>
<dbReference type="AlphaFoldDB" id="A0A2K3JUQ7"/>
<name>A0A2K3JUQ7_TRIPR</name>
<keyword evidence="6 9" id="KW-0675">Receptor</keyword>
<dbReference type="PANTHER" id="PTHR48063">
    <property type="entry name" value="LRR RECEPTOR-LIKE KINASE"/>
    <property type="match status" value="1"/>
</dbReference>
<proteinExistence type="predicted"/>
<protein>
    <submittedName>
        <fullName evidence="9">Leucine-rich repeat receptor protein kinase exs-like protein</fullName>
    </submittedName>
</protein>
<keyword evidence="3" id="KW-0732">Signal</keyword>
<feature type="transmembrane region" description="Helical" evidence="8">
    <location>
        <begin position="58"/>
        <end position="81"/>
    </location>
</feature>
<evidence type="ECO:0000256" key="7">
    <source>
        <dbReference type="ARBA" id="ARBA00023180"/>
    </source>
</evidence>
<organism evidence="9 10">
    <name type="scientific">Trifolium pratense</name>
    <name type="common">Red clover</name>
    <dbReference type="NCBI Taxonomy" id="57577"/>
    <lineage>
        <taxon>Eukaryota</taxon>
        <taxon>Viridiplantae</taxon>
        <taxon>Streptophyta</taxon>
        <taxon>Embryophyta</taxon>
        <taxon>Tracheophyta</taxon>
        <taxon>Spermatophyta</taxon>
        <taxon>Magnoliopsida</taxon>
        <taxon>eudicotyledons</taxon>
        <taxon>Gunneridae</taxon>
        <taxon>Pentapetalae</taxon>
        <taxon>rosids</taxon>
        <taxon>fabids</taxon>
        <taxon>Fabales</taxon>
        <taxon>Fabaceae</taxon>
        <taxon>Papilionoideae</taxon>
        <taxon>50 kb inversion clade</taxon>
        <taxon>NPAAA clade</taxon>
        <taxon>Hologalegina</taxon>
        <taxon>IRL clade</taxon>
        <taxon>Trifolieae</taxon>
        <taxon>Trifolium</taxon>
    </lineage>
</organism>
<dbReference type="EMBL" id="ASHM01124725">
    <property type="protein sequence ID" value="PNX57728.1"/>
    <property type="molecule type" value="Genomic_DNA"/>
</dbReference>
<dbReference type="PANTHER" id="PTHR48063:SF112">
    <property type="entry name" value="RECEPTOR LIKE PROTEIN 30-LIKE"/>
    <property type="match status" value="1"/>
</dbReference>
<dbReference type="Proteomes" id="UP000236291">
    <property type="component" value="Unassembled WGS sequence"/>
</dbReference>
<keyword evidence="5 8" id="KW-0472">Membrane</keyword>
<evidence type="ECO:0000256" key="3">
    <source>
        <dbReference type="ARBA" id="ARBA00022729"/>
    </source>
</evidence>
<evidence type="ECO:0000256" key="4">
    <source>
        <dbReference type="ARBA" id="ARBA00022989"/>
    </source>
</evidence>
<evidence type="ECO:0000256" key="8">
    <source>
        <dbReference type="SAM" id="Phobius"/>
    </source>
</evidence>
<dbReference type="InterPro" id="IPR046956">
    <property type="entry name" value="RLP23-like"/>
</dbReference>
<evidence type="ECO:0000256" key="2">
    <source>
        <dbReference type="ARBA" id="ARBA00022692"/>
    </source>
</evidence>
<evidence type="ECO:0000313" key="10">
    <source>
        <dbReference type="Proteomes" id="UP000236291"/>
    </source>
</evidence>
<keyword evidence="9" id="KW-0808">Transferase</keyword>
<sequence>SYNNLSGPIPQGNQFSTLNDPFIYVGNKFLCGAPLSNKCDPGENDMDEDEKEDKAEKLWFYFVVAIGFGTGFWVVVGVLLFKKCWRKAYFKCIDETVHKIKVTCSRELARLKKTCMGNPVD</sequence>
<comment type="caution">
    <text evidence="9">The sequence shown here is derived from an EMBL/GenBank/DDBJ whole genome shotgun (WGS) entry which is preliminary data.</text>
</comment>
<dbReference type="InterPro" id="IPR032675">
    <property type="entry name" value="LRR_dom_sf"/>
</dbReference>
<gene>
    <name evidence="9" type="ORF">L195_g058838</name>
</gene>
<reference evidence="9 10" key="1">
    <citation type="journal article" date="2014" name="Am. J. Bot.">
        <title>Genome assembly and annotation for red clover (Trifolium pratense; Fabaceae).</title>
        <authorList>
            <person name="Istvanek J."/>
            <person name="Jaros M."/>
            <person name="Krenek A."/>
            <person name="Repkova J."/>
        </authorList>
    </citation>
    <scope>NUCLEOTIDE SEQUENCE [LARGE SCALE GENOMIC DNA]</scope>
    <source>
        <strain evidence="10">cv. Tatra</strain>
        <tissue evidence="9">Young leaves</tissue>
    </source>
</reference>
<dbReference type="STRING" id="57577.A0A2K3JUQ7"/>
<keyword evidence="4 8" id="KW-1133">Transmembrane helix</keyword>
<keyword evidence="7" id="KW-0325">Glycoprotein</keyword>
<keyword evidence="2 8" id="KW-0812">Transmembrane</keyword>
<dbReference type="GO" id="GO:0016301">
    <property type="term" value="F:kinase activity"/>
    <property type="evidence" value="ECO:0007669"/>
    <property type="project" value="UniProtKB-KW"/>
</dbReference>